<evidence type="ECO:0000256" key="1">
    <source>
        <dbReference type="ARBA" id="ARBA00000724"/>
    </source>
</evidence>
<dbReference type="Proteomes" id="UP001214628">
    <property type="component" value="Chromosome 1"/>
</dbReference>
<evidence type="ECO:0000256" key="7">
    <source>
        <dbReference type="ARBA" id="ARBA00022691"/>
    </source>
</evidence>
<keyword evidence="5 8" id="KW-0489">Methyltransferase</keyword>
<evidence type="ECO:0000313" key="11">
    <source>
        <dbReference type="Proteomes" id="UP001214628"/>
    </source>
</evidence>
<dbReference type="EMBL" id="CP118375">
    <property type="protein sequence ID" value="WFD41889.1"/>
    <property type="molecule type" value="Genomic_DNA"/>
</dbReference>
<dbReference type="AlphaFoldDB" id="A0AAF0F7M1"/>
<sequence length="324" mass="36285">MERRTDGAASLRLGTPFRRQVRADQDHVSETGAIRSTDSDALLSRISAVQLGYLPFDPFATLFANGANTETKRPLLINIGTVLRSREMDARVETFLRSGSVQLSCKETNSCPVQIISLGAGSDTRFWRLAQDYPSCFRNLSRYVEVDYPQVVAQKCQRIQEEQTLLSSLGLEPVFNSNEVVAEKYALLAEDLLTYGQDEDTNNLARLLNLLDPSKPTLLIWECVLAYLDPITANRILTNFSRKIPNLAIICYDMCISGDQAEPGDQPDRFGQMMLHNLSARQLKLAGAKRYTTPTMALTPSNMSGTCWSHMSDLDCRESKDWTK</sequence>
<keyword evidence="11" id="KW-1185">Reference proteome</keyword>
<dbReference type="SUPFAM" id="SSF53335">
    <property type="entry name" value="S-adenosyl-L-methionine-dependent methyltransferases"/>
    <property type="match status" value="1"/>
</dbReference>
<organism evidence="10 11">
    <name type="scientific">Malassezia psittaci</name>
    <dbReference type="NCBI Taxonomy" id="1821823"/>
    <lineage>
        <taxon>Eukaryota</taxon>
        <taxon>Fungi</taxon>
        <taxon>Dikarya</taxon>
        <taxon>Basidiomycota</taxon>
        <taxon>Ustilaginomycotina</taxon>
        <taxon>Malasseziomycetes</taxon>
        <taxon>Malasseziales</taxon>
        <taxon>Malasseziaceae</taxon>
        <taxon>Malassezia</taxon>
    </lineage>
</organism>
<comment type="function">
    <text evidence="8">Methylates the carboxyl group of the C-terminal leucine residue of protein phosphatase 2A catalytic subunits to form alpha-leucine ester residues.</text>
</comment>
<keyword evidence="7 8" id="KW-0949">S-adenosyl-L-methionine</keyword>
<dbReference type="Pfam" id="PF04072">
    <property type="entry name" value="LCM"/>
    <property type="match status" value="1"/>
</dbReference>
<evidence type="ECO:0000256" key="9">
    <source>
        <dbReference type="PIRSR" id="PIRSR016305-1"/>
    </source>
</evidence>
<dbReference type="Gene3D" id="3.40.50.150">
    <property type="entry name" value="Vaccinia Virus protein VP39"/>
    <property type="match status" value="1"/>
</dbReference>
<dbReference type="GO" id="GO:0032259">
    <property type="term" value="P:methylation"/>
    <property type="evidence" value="ECO:0007669"/>
    <property type="project" value="UniProtKB-KW"/>
</dbReference>
<dbReference type="InterPro" id="IPR029063">
    <property type="entry name" value="SAM-dependent_MTases_sf"/>
</dbReference>
<feature type="binding site" evidence="9">
    <location>
        <position position="119"/>
    </location>
    <ligand>
        <name>S-adenosyl-L-methionine</name>
        <dbReference type="ChEBI" id="CHEBI:59789"/>
    </ligand>
</feature>
<feature type="binding site" evidence="9">
    <location>
        <begin position="191"/>
        <end position="192"/>
    </location>
    <ligand>
        <name>S-adenosyl-L-methionine</name>
        <dbReference type="ChEBI" id="CHEBI:59789"/>
    </ligand>
</feature>
<name>A0AAF0F7M1_9BASI</name>
<proteinExistence type="inferred from homology"/>
<evidence type="ECO:0000256" key="5">
    <source>
        <dbReference type="ARBA" id="ARBA00022603"/>
    </source>
</evidence>
<feature type="binding site" evidence="9">
    <location>
        <position position="84"/>
    </location>
    <ligand>
        <name>S-adenosyl-L-methionine</name>
        <dbReference type="ChEBI" id="CHEBI:59789"/>
    </ligand>
</feature>
<dbReference type="EC" id="2.1.1.233" evidence="3 8"/>
<comment type="catalytic activity">
    <reaction evidence="1 8">
        <text>[phosphatase 2A protein]-C-terminal L-leucine + S-adenosyl-L-methionine = [phosphatase 2A protein]-C-terminal L-leucine methyl ester + S-adenosyl-L-homocysteine</text>
        <dbReference type="Rhea" id="RHEA:48544"/>
        <dbReference type="Rhea" id="RHEA-COMP:12134"/>
        <dbReference type="Rhea" id="RHEA-COMP:12135"/>
        <dbReference type="ChEBI" id="CHEBI:57856"/>
        <dbReference type="ChEBI" id="CHEBI:59789"/>
        <dbReference type="ChEBI" id="CHEBI:90516"/>
        <dbReference type="ChEBI" id="CHEBI:90517"/>
        <dbReference type="EC" id="2.1.1.233"/>
    </reaction>
</comment>
<evidence type="ECO:0000256" key="6">
    <source>
        <dbReference type="ARBA" id="ARBA00022679"/>
    </source>
</evidence>
<protein>
    <recommendedName>
        <fullName evidence="4 8">Leucine carboxyl methyltransferase 1</fullName>
        <ecNumber evidence="3 8">2.1.1.233</ecNumber>
    </recommendedName>
</protein>
<accession>A0AAF0F7M1</accession>
<evidence type="ECO:0000313" key="10">
    <source>
        <dbReference type="EMBL" id="WFD41889.1"/>
    </source>
</evidence>
<evidence type="ECO:0000256" key="2">
    <source>
        <dbReference type="ARBA" id="ARBA00010703"/>
    </source>
</evidence>
<reference evidence="10" key="1">
    <citation type="submission" date="2023-02" db="EMBL/GenBank/DDBJ databases">
        <title>Mating type loci evolution in Malassezia.</title>
        <authorList>
            <person name="Coelho M.A."/>
        </authorList>
    </citation>
    <scope>NUCLEOTIDE SEQUENCE</scope>
    <source>
        <strain evidence="10">CBS 14136</strain>
    </source>
</reference>
<evidence type="ECO:0000256" key="4">
    <source>
        <dbReference type="ARBA" id="ARBA00017497"/>
    </source>
</evidence>
<dbReference type="PANTHER" id="PTHR13600:SF21">
    <property type="entry name" value="LEUCINE CARBOXYL METHYLTRANSFERASE 1"/>
    <property type="match status" value="1"/>
</dbReference>
<dbReference type="GO" id="GO:0018423">
    <property type="term" value="F:protein C-terminal leucine carboxyl O-methyltransferase activity"/>
    <property type="evidence" value="ECO:0007669"/>
    <property type="project" value="UniProtKB-EC"/>
</dbReference>
<dbReference type="InterPro" id="IPR016651">
    <property type="entry name" value="LCMT1"/>
</dbReference>
<comment type="similarity">
    <text evidence="2 8">Belongs to the methyltransferase superfamily. LCMT family.</text>
</comment>
<evidence type="ECO:0000256" key="8">
    <source>
        <dbReference type="PIRNR" id="PIRNR016305"/>
    </source>
</evidence>
<dbReference type="InterPro" id="IPR007213">
    <property type="entry name" value="Ppm1/Ppm2/Tcmp"/>
</dbReference>
<evidence type="ECO:0000256" key="3">
    <source>
        <dbReference type="ARBA" id="ARBA00012834"/>
    </source>
</evidence>
<keyword evidence="6 8" id="KW-0808">Transferase</keyword>
<dbReference type="PANTHER" id="PTHR13600">
    <property type="entry name" value="LEUCINE CARBOXYL METHYLTRANSFERASE"/>
    <property type="match status" value="1"/>
</dbReference>
<gene>
    <name evidence="10" type="primary">PPM1</name>
    <name evidence="10" type="ORF">MPSI1_000526</name>
</gene>
<dbReference type="PIRSF" id="PIRSF016305">
    <property type="entry name" value="LCM_mtfrase"/>
    <property type="match status" value="1"/>
</dbReference>
<feature type="binding site" evidence="9">
    <location>
        <position position="222"/>
    </location>
    <ligand>
        <name>S-adenosyl-L-methionine</name>
        <dbReference type="ChEBI" id="CHEBI:59789"/>
    </ligand>
</feature>